<evidence type="ECO:0000313" key="2">
    <source>
        <dbReference type="EMBL" id="CVL06963.1"/>
    </source>
</evidence>
<feature type="compositionally biased region" description="Basic and acidic residues" evidence="1">
    <location>
        <begin position="111"/>
        <end position="122"/>
    </location>
</feature>
<dbReference type="RefSeq" id="XP_041690244.1">
    <property type="nucleotide sequence ID" value="XM_041824799.1"/>
</dbReference>
<gene>
    <name evidence="2" type="ORF">FMAN_12054</name>
</gene>
<dbReference type="VEuPathDB" id="FungiDB:FMAN_12054"/>
<protein>
    <submittedName>
        <fullName evidence="2">Uncharacterized protein</fullName>
    </submittedName>
</protein>
<evidence type="ECO:0000256" key="1">
    <source>
        <dbReference type="SAM" id="MobiDB-lite"/>
    </source>
</evidence>
<reference evidence="3" key="1">
    <citation type="journal article" date="2016" name="Genome Biol. Evol.">
        <title>Comparative 'omics' of the Fusarium fujikuroi species complex highlights differences in genetic potential and metabolite synthesis.</title>
        <authorList>
            <person name="Niehaus E.-M."/>
            <person name="Muensterkoetter M."/>
            <person name="Proctor R.H."/>
            <person name="Brown D.W."/>
            <person name="Sharon A."/>
            <person name="Idan Y."/>
            <person name="Oren-Young L."/>
            <person name="Sieber C.M."/>
            <person name="Novak O."/>
            <person name="Pencik A."/>
            <person name="Tarkowska D."/>
            <person name="Hromadova K."/>
            <person name="Freeman S."/>
            <person name="Maymon M."/>
            <person name="Elazar M."/>
            <person name="Youssef S.A."/>
            <person name="El-Shabrawy E.S.M."/>
            <person name="Shalaby A.B.A."/>
            <person name="Houterman P."/>
            <person name="Brock N.L."/>
            <person name="Burkhardt I."/>
            <person name="Tsavkelova E.A."/>
            <person name="Dickschat J.S."/>
            <person name="Galuszka P."/>
            <person name="Gueldener U."/>
            <person name="Tudzynski B."/>
        </authorList>
    </citation>
    <scope>NUCLEOTIDE SEQUENCE [LARGE SCALE GENOMIC DNA]</scope>
    <source>
        <strain evidence="3">MRC7560</strain>
    </source>
</reference>
<name>A0A1L7UF45_FUSMA</name>
<accession>A0A1L7UF45</accession>
<comment type="caution">
    <text evidence="2">The sequence shown here is derived from an EMBL/GenBank/DDBJ whole genome shotgun (WGS) entry which is preliminary data.</text>
</comment>
<dbReference type="EMBL" id="FCQH01000018">
    <property type="protein sequence ID" value="CVL06963.1"/>
    <property type="molecule type" value="Genomic_DNA"/>
</dbReference>
<dbReference type="AlphaFoldDB" id="A0A1L7UF45"/>
<dbReference type="GeneID" id="65091304"/>
<feature type="region of interest" description="Disordered" evidence="1">
    <location>
        <begin position="102"/>
        <end position="122"/>
    </location>
</feature>
<proteinExistence type="predicted"/>
<sequence>MRGIPRLSQQKSDICPQLPSSAQEVIDRYIYVARAMKNVTTDCGRANTPALKIGGDRAAMSINQGLQIWPLRAKQHIPYAAESGDTGNVAAFLVDTSKLRGRGGKSCRGKHATETSKGEPEF</sequence>
<dbReference type="Proteomes" id="UP000184255">
    <property type="component" value="Unassembled WGS sequence"/>
</dbReference>
<keyword evidence="3" id="KW-1185">Reference proteome</keyword>
<organism evidence="2 3">
    <name type="scientific">Fusarium mangiferae</name>
    <name type="common">Mango malformation disease fungus</name>
    <dbReference type="NCBI Taxonomy" id="192010"/>
    <lineage>
        <taxon>Eukaryota</taxon>
        <taxon>Fungi</taxon>
        <taxon>Dikarya</taxon>
        <taxon>Ascomycota</taxon>
        <taxon>Pezizomycotina</taxon>
        <taxon>Sordariomycetes</taxon>
        <taxon>Hypocreomycetidae</taxon>
        <taxon>Hypocreales</taxon>
        <taxon>Nectriaceae</taxon>
        <taxon>Fusarium</taxon>
        <taxon>Fusarium fujikuroi species complex</taxon>
    </lineage>
</organism>
<evidence type="ECO:0000313" key="3">
    <source>
        <dbReference type="Proteomes" id="UP000184255"/>
    </source>
</evidence>